<dbReference type="EMBL" id="JADIMJ010000124">
    <property type="protein sequence ID" value="MBO8454676.1"/>
    <property type="molecule type" value="Genomic_DNA"/>
</dbReference>
<dbReference type="Proteomes" id="UP000771749">
    <property type="component" value="Unassembled WGS sequence"/>
</dbReference>
<dbReference type="AlphaFoldDB" id="A0A940DP08"/>
<comment type="caution">
    <text evidence="1">The sequence shown here is derived from an EMBL/GenBank/DDBJ whole genome shotgun (WGS) entry which is preliminary data.</text>
</comment>
<reference evidence="1" key="2">
    <citation type="journal article" date="2021" name="PeerJ">
        <title>Extensive microbial diversity within the chicken gut microbiome revealed by metagenomics and culture.</title>
        <authorList>
            <person name="Gilroy R."/>
            <person name="Ravi A."/>
            <person name="Getino M."/>
            <person name="Pursley I."/>
            <person name="Horton D.L."/>
            <person name="Alikhan N.F."/>
            <person name="Baker D."/>
            <person name="Gharbi K."/>
            <person name="Hall N."/>
            <person name="Watson M."/>
            <person name="Adriaenssens E.M."/>
            <person name="Foster-Nyarko E."/>
            <person name="Jarju S."/>
            <person name="Secka A."/>
            <person name="Antonio M."/>
            <person name="Oren A."/>
            <person name="Chaudhuri R.R."/>
            <person name="La Ragione R."/>
            <person name="Hildebrand F."/>
            <person name="Pallen M.J."/>
        </authorList>
    </citation>
    <scope>NUCLEOTIDE SEQUENCE</scope>
    <source>
        <strain evidence="1">F1-3629</strain>
    </source>
</reference>
<dbReference type="Gene3D" id="2.170.120.40">
    <property type="entry name" value="YbbR-like domain"/>
    <property type="match status" value="1"/>
</dbReference>
<dbReference type="Pfam" id="PF07949">
    <property type="entry name" value="YbbR"/>
    <property type="match status" value="1"/>
</dbReference>
<evidence type="ECO:0000313" key="2">
    <source>
        <dbReference type="Proteomes" id="UP000771749"/>
    </source>
</evidence>
<evidence type="ECO:0000313" key="1">
    <source>
        <dbReference type="EMBL" id="MBO8454676.1"/>
    </source>
</evidence>
<gene>
    <name evidence="1" type="ORF">IAC07_08155</name>
</gene>
<dbReference type="InterPro" id="IPR012505">
    <property type="entry name" value="YbbR"/>
</dbReference>
<reference evidence="1" key="1">
    <citation type="submission" date="2020-10" db="EMBL/GenBank/DDBJ databases">
        <authorList>
            <person name="Gilroy R."/>
        </authorList>
    </citation>
    <scope>NUCLEOTIDE SEQUENCE</scope>
    <source>
        <strain evidence="1">F1-3629</strain>
    </source>
</reference>
<protein>
    <submittedName>
        <fullName evidence="1">Uncharacterized protein</fullName>
    </submittedName>
</protein>
<sequence length="305" mass="34730">MFLLSLLLAFSIWLLHNLSLKYTEFLQVPVRVRCEIEGHADISTNSGDVVARCQTSGYNVIRSSRKKKGKPVLLHVDRAVLHHRGGETFFMTPDDLKEYAHLIFGENAVVEYFLTDTLFFRFPYEVHKKVPVYPVHILRYAPQYTGTGDMTVEPDSVVLYGEPSHIADIDRVMTEVIRLNDIKSNVHGSVRLEHVKGIRMSADNVHYSQNVTRYVEISSVVSIQSRNVPQDKELMVYPSTAEVTFRCAFPMSGDPTGNIRFYIDYNDFMQSLDGKCTVRADDLPGEVAGYEIRPKVFDCVVNEKI</sequence>
<organism evidence="1 2">
    <name type="scientific">Candidatus Cryptobacteroides gallistercoris</name>
    <dbReference type="NCBI Taxonomy" id="2840765"/>
    <lineage>
        <taxon>Bacteria</taxon>
        <taxon>Pseudomonadati</taxon>
        <taxon>Bacteroidota</taxon>
        <taxon>Bacteroidia</taxon>
        <taxon>Bacteroidales</taxon>
        <taxon>Candidatus Cryptobacteroides</taxon>
    </lineage>
</organism>
<accession>A0A940DP08</accession>
<name>A0A940DP08_9BACT</name>
<proteinExistence type="predicted"/>